<dbReference type="FunFam" id="1.10.510.10:FF:000026">
    <property type="entry name" value="Calcium/calmodulin-dependent protein kinase type 1"/>
    <property type="match status" value="1"/>
</dbReference>
<keyword evidence="5" id="KW-0808">Transferase</keyword>
<organism evidence="18 19">
    <name type="scientific">Trachymyrmex septentrionalis</name>
    <dbReference type="NCBI Taxonomy" id="34720"/>
    <lineage>
        <taxon>Eukaryota</taxon>
        <taxon>Metazoa</taxon>
        <taxon>Ecdysozoa</taxon>
        <taxon>Arthropoda</taxon>
        <taxon>Hexapoda</taxon>
        <taxon>Insecta</taxon>
        <taxon>Pterygota</taxon>
        <taxon>Neoptera</taxon>
        <taxon>Endopterygota</taxon>
        <taxon>Hymenoptera</taxon>
        <taxon>Apocrita</taxon>
        <taxon>Aculeata</taxon>
        <taxon>Formicoidea</taxon>
        <taxon>Formicidae</taxon>
        <taxon>Myrmicinae</taxon>
        <taxon>Trachymyrmex</taxon>
    </lineage>
</organism>
<feature type="binding site" evidence="14">
    <location>
        <position position="59"/>
    </location>
    <ligand>
        <name>ATP</name>
        <dbReference type="ChEBI" id="CHEBI:30616"/>
    </ligand>
</feature>
<evidence type="ECO:0000256" key="6">
    <source>
        <dbReference type="ARBA" id="ARBA00022741"/>
    </source>
</evidence>
<evidence type="ECO:0000256" key="5">
    <source>
        <dbReference type="ARBA" id="ARBA00022679"/>
    </source>
</evidence>
<dbReference type="EMBL" id="KQ981965">
    <property type="protein sequence ID" value="KYN31875.1"/>
    <property type="molecule type" value="Genomic_DNA"/>
</dbReference>
<dbReference type="KEGG" id="tsep:108755092"/>
<evidence type="ECO:0000256" key="1">
    <source>
        <dbReference type="ARBA" id="ARBA00005354"/>
    </source>
</evidence>
<dbReference type="Gene3D" id="3.30.200.20">
    <property type="entry name" value="Phosphorylase Kinase, domain 1"/>
    <property type="match status" value="1"/>
</dbReference>
<evidence type="ECO:0000256" key="8">
    <source>
        <dbReference type="ARBA" id="ARBA00022840"/>
    </source>
</evidence>
<dbReference type="GO" id="GO:0005516">
    <property type="term" value="F:calmodulin binding"/>
    <property type="evidence" value="ECO:0007669"/>
    <property type="project" value="UniProtKB-KW"/>
</dbReference>
<dbReference type="InterPro" id="IPR017441">
    <property type="entry name" value="Protein_kinase_ATP_BS"/>
</dbReference>
<evidence type="ECO:0000256" key="9">
    <source>
        <dbReference type="ARBA" id="ARBA00022860"/>
    </source>
</evidence>
<evidence type="ECO:0000313" key="18">
    <source>
        <dbReference type="EMBL" id="KYN31875.1"/>
    </source>
</evidence>
<evidence type="ECO:0000256" key="4">
    <source>
        <dbReference type="ARBA" id="ARBA00022533"/>
    </source>
</evidence>
<reference evidence="18 19" key="1">
    <citation type="submission" date="2016-03" db="EMBL/GenBank/DDBJ databases">
        <title>Trachymyrmex septentrionalis WGS genome.</title>
        <authorList>
            <person name="Nygaard S."/>
            <person name="Hu H."/>
            <person name="Boomsma J."/>
            <person name="Zhang G."/>
        </authorList>
    </citation>
    <scope>NUCLEOTIDE SEQUENCE [LARGE SCALE GENOMIC DNA]</scope>
    <source>
        <strain evidence="18">Tsep2-gDNA-1</strain>
        <tissue evidence="18">Whole body</tissue>
    </source>
</reference>
<dbReference type="AlphaFoldDB" id="A0A195EUE5"/>
<dbReference type="InterPro" id="IPR011009">
    <property type="entry name" value="Kinase-like_dom_sf"/>
</dbReference>
<dbReference type="FunFam" id="3.30.200.20:FF:000531">
    <property type="entry name" value="Calcium/calmodulin-dependent protein kinase type"/>
    <property type="match status" value="1"/>
</dbReference>
<comment type="catalytic activity">
    <reaction evidence="10">
        <text>L-threonyl-[protein] + ATP = O-phospho-L-threonyl-[protein] + ADP + H(+)</text>
        <dbReference type="Rhea" id="RHEA:46608"/>
        <dbReference type="Rhea" id="RHEA-COMP:11060"/>
        <dbReference type="Rhea" id="RHEA-COMP:11605"/>
        <dbReference type="ChEBI" id="CHEBI:15378"/>
        <dbReference type="ChEBI" id="CHEBI:30013"/>
        <dbReference type="ChEBI" id="CHEBI:30616"/>
        <dbReference type="ChEBI" id="CHEBI:61977"/>
        <dbReference type="ChEBI" id="CHEBI:456216"/>
        <dbReference type="EC" id="2.7.11.17"/>
    </reaction>
</comment>
<feature type="region of interest" description="Disordered" evidence="16">
    <location>
        <begin position="354"/>
        <end position="403"/>
    </location>
</feature>
<feature type="compositionally biased region" description="Pro residues" evidence="16">
    <location>
        <begin position="393"/>
        <end position="403"/>
    </location>
</feature>
<evidence type="ECO:0000256" key="16">
    <source>
        <dbReference type="SAM" id="MobiDB-lite"/>
    </source>
</evidence>
<dbReference type="GO" id="GO:0004683">
    <property type="term" value="F:calcium/calmodulin-dependent protein kinase activity"/>
    <property type="evidence" value="ECO:0007669"/>
    <property type="project" value="UniProtKB-EC"/>
</dbReference>
<comment type="catalytic activity">
    <reaction evidence="11">
        <text>L-seryl-[protein] + ATP = O-phospho-L-seryl-[protein] + ADP + H(+)</text>
        <dbReference type="Rhea" id="RHEA:17989"/>
        <dbReference type="Rhea" id="RHEA-COMP:9863"/>
        <dbReference type="Rhea" id="RHEA-COMP:11604"/>
        <dbReference type="ChEBI" id="CHEBI:15378"/>
        <dbReference type="ChEBI" id="CHEBI:29999"/>
        <dbReference type="ChEBI" id="CHEBI:30616"/>
        <dbReference type="ChEBI" id="CHEBI:83421"/>
        <dbReference type="ChEBI" id="CHEBI:456216"/>
        <dbReference type="EC" id="2.7.11.17"/>
    </reaction>
</comment>
<feature type="compositionally biased region" description="Polar residues" evidence="16">
    <location>
        <begin position="364"/>
        <end position="392"/>
    </location>
</feature>
<comment type="similarity">
    <text evidence="1">Belongs to the protein kinase superfamily. CAMK Ser/Thr protein kinase family. CaMK subfamily.</text>
</comment>
<evidence type="ECO:0000313" key="19">
    <source>
        <dbReference type="Proteomes" id="UP000078541"/>
    </source>
</evidence>
<name>A0A195EUE5_9HYME</name>
<evidence type="ECO:0000256" key="13">
    <source>
        <dbReference type="ARBA" id="ARBA00076663"/>
    </source>
</evidence>
<evidence type="ECO:0000259" key="17">
    <source>
        <dbReference type="PROSITE" id="PS50011"/>
    </source>
</evidence>
<dbReference type="InterPro" id="IPR000719">
    <property type="entry name" value="Prot_kinase_dom"/>
</dbReference>
<evidence type="ECO:0000256" key="15">
    <source>
        <dbReference type="RuleBase" id="RU000304"/>
    </source>
</evidence>
<keyword evidence="19" id="KW-1185">Reference proteome</keyword>
<evidence type="ECO:0000256" key="14">
    <source>
        <dbReference type="PROSITE-ProRule" id="PRU10141"/>
    </source>
</evidence>
<keyword evidence="9" id="KW-0112">Calmodulin-binding</keyword>
<sequence>MPLFGKKDTNKKIKKDGRDDRSPSVEDKYILKDLLGTGAFSEVRLAESKEKPGQMFAVKIIDKKALKGKEDSLENEIKVLRRFSESATPQSGGGSLKSDSSGEKRWLTHPNIVQLLETFEDKHKVYLVMELVTGGELFDRIVEKGSYTEKDASGLIRQVLEAVDYMHEQGVVHRDLKPENLLYYSSDEDSKIMISDFGLSKMEDSGIMATACGTPGYVAPEVLAQKPYGKAVDVWSIGVISYILLCGYPPFYDENDANLFAQILRGEFEFDSPYWDDISASAKDFIGKLMCVNVEERYTCKQALAHPWISGNAASNKNIHGTVSEQLKKNFAKSRWKQAYHAATVIRQMQRLALNSGQQQQQQENTGSIGPSSGNPMQYREQSQVSYNQHTGPSPPPSSNLSN</sequence>
<feature type="domain" description="Protein kinase" evidence="17">
    <location>
        <begin position="29"/>
        <end position="309"/>
    </location>
</feature>
<protein>
    <recommendedName>
        <fullName evidence="12">Calcium/calmodulin-dependent protein kinase type 1</fullName>
        <ecNumber evidence="2">2.7.11.17</ecNumber>
    </recommendedName>
    <alternativeName>
        <fullName evidence="13">CaM kinase I</fullName>
    </alternativeName>
</protein>
<dbReference type="EC" id="2.7.11.17" evidence="2"/>
<dbReference type="InterPro" id="IPR008271">
    <property type="entry name" value="Ser/Thr_kinase_AS"/>
</dbReference>
<evidence type="ECO:0000256" key="10">
    <source>
        <dbReference type="ARBA" id="ARBA00047307"/>
    </source>
</evidence>
<dbReference type="GO" id="GO:0005524">
    <property type="term" value="F:ATP binding"/>
    <property type="evidence" value="ECO:0007669"/>
    <property type="project" value="UniProtKB-UniRule"/>
</dbReference>
<dbReference type="PROSITE" id="PS50011">
    <property type="entry name" value="PROTEIN_KINASE_DOM"/>
    <property type="match status" value="1"/>
</dbReference>
<dbReference type="SMART" id="SM00220">
    <property type="entry name" value="S_TKc"/>
    <property type="match status" value="1"/>
</dbReference>
<dbReference type="Pfam" id="PF00069">
    <property type="entry name" value="Pkinase"/>
    <property type="match status" value="1"/>
</dbReference>
<dbReference type="OrthoDB" id="40902at2759"/>
<accession>A0A195EUE5</accession>
<evidence type="ECO:0000256" key="2">
    <source>
        <dbReference type="ARBA" id="ARBA00012434"/>
    </source>
</evidence>
<keyword evidence="3 15" id="KW-0723">Serine/threonine-protein kinase</keyword>
<dbReference type="STRING" id="34720.A0A195EUE5"/>
<evidence type="ECO:0000256" key="3">
    <source>
        <dbReference type="ARBA" id="ARBA00022527"/>
    </source>
</evidence>
<evidence type="ECO:0000256" key="11">
    <source>
        <dbReference type="ARBA" id="ARBA00047430"/>
    </source>
</evidence>
<gene>
    <name evidence="18" type="ORF">ALC56_14014</name>
</gene>
<evidence type="ECO:0000256" key="7">
    <source>
        <dbReference type="ARBA" id="ARBA00022777"/>
    </source>
</evidence>
<keyword evidence="7 18" id="KW-0418">Kinase</keyword>
<dbReference type="PROSITE" id="PS00107">
    <property type="entry name" value="PROTEIN_KINASE_ATP"/>
    <property type="match status" value="1"/>
</dbReference>
<feature type="region of interest" description="Disordered" evidence="16">
    <location>
        <begin position="1"/>
        <end position="24"/>
    </location>
</feature>
<proteinExistence type="inferred from homology"/>
<keyword evidence="8 14" id="KW-0067">ATP-binding</keyword>
<dbReference type="PROSITE" id="PS00108">
    <property type="entry name" value="PROTEIN_KINASE_ST"/>
    <property type="match status" value="1"/>
</dbReference>
<dbReference type="Gene3D" id="1.10.510.10">
    <property type="entry name" value="Transferase(Phosphotransferase) domain 1"/>
    <property type="match status" value="1"/>
</dbReference>
<feature type="region of interest" description="Disordered" evidence="16">
    <location>
        <begin position="84"/>
        <end position="103"/>
    </location>
</feature>
<dbReference type="Proteomes" id="UP000078541">
    <property type="component" value="Unassembled WGS sequence"/>
</dbReference>
<keyword evidence="6 14" id="KW-0547">Nucleotide-binding</keyword>
<dbReference type="SUPFAM" id="SSF56112">
    <property type="entry name" value="Protein kinase-like (PK-like)"/>
    <property type="match status" value="1"/>
</dbReference>
<dbReference type="PANTHER" id="PTHR24347">
    <property type="entry name" value="SERINE/THREONINE-PROTEIN KINASE"/>
    <property type="match status" value="1"/>
</dbReference>
<keyword evidence="4" id="KW-0021">Allosteric enzyme</keyword>
<dbReference type="CDD" id="cd14083">
    <property type="entry name" value="STKc_CaMKI"/>
    <property type="match status" value="1"/>
</dbReference>
<evidence type="ECO:0000256" key="12">
    <source>
        <dbReference type="ARBA" id="ARBA00068395"/>
    </source>
</evidence>